<dbReference type="AlphaFoldDB" id="E4TG13"/>
<dbReference type="EMBL" id="CP002347">
    <property type="protein sequence ID" value="ADR18563.1"/>
    <property type="molecule type" value="Genomic_DNA"/>
</dbReference>
<evidence type="ECO:0000256" key="1">
    <source>
        <dbReference type="ARBA" id="ARBA00022553"/>
    </source>
</evidence>
<dbReference type="GO" id="GO:0000160">
    <property type="term" value="P:phosphorelay signal transduction system"/>
    <property type="evidence" value="ECO:0007669"/>
    <property type="project" value="InterPro"/>
</dbReference>
<dbReference type="KEGG" id="cni:Calni_0652"/>
<protein>
    <submittedName>
        <fullName evidence="4">Response regulator receiver protein</fullName>
    </submittedName>
</protein>
<dbReference type="Proteomes" id="UP000007039">
    <property type="component" value="Chromosome"/>
</dbReference>
<sequence length="405" mass="46981">MYKILAIDDSPTMHRLFKMIFNEGEYELKLADSGVTGLELAKEFRPDIILLDFVMPKLNGFQFCKILREEMGIDDIPILLITSKAEDVGEKFTERFTKIDYIAKPFQPEELIEKIQQILKIKKDETEELFKDIVPDLTEGDPVSHEESLSSASAIDSIVSKIEKSIIPFVREYIEKYLRLETAYMISDNKGDLLNIDKIKEIISDGAGELVIFNSQGVFTFYFDNGVMAYGFRGDDKIADLFELCQDVFNVCLLEVKTFGELYEQLKELNFSDEIIKRTFINYMMELLNDALTLEQYNYYVNKFDIDKDFSVKSWVHTDNLSKLYKKFIEEQIEINKLLFDSNIIPYYNSKKDTNMLTDFEKRLLSLCNGENSLGKILGFFGNNKRFVKNLLGALLMTNYITIKL</sequence>
<evidence type="ECO:0000259" key="3">
    <source>
        <dbReference type="PROSITE" id="PS50110"/>
    </source>
</evidence>
<reference evidence="4 5" key="2">
    <citation type="journal article" date="2011" name="Stand. Genomic Sci.">
        <title>Complete genome sequence of Calditerrivibrio nitroreducens type strain (Yu37-1).</title>
        <authorList>
            <person name="Pitluck S."/>
            <person name="Sikorski J."/>
            <person name="Zeytun A."/>
            <person name="Lapidus A."/>
            <person name="Nolan M."/>
            <person name="Lucas S."/>
            <person name="Hammon N."/>
            <person name="Deshpande S."/>
            <person name="Cheng J.F."/>
            <person name="Tapia R."/>
            <person name="Han C."/>
            <person name="Goodwin L."/>
            <person name="Liolios K."/>
            <person name="Pagani I."/>
            <person name="Ivanova N."/>
            <person name="Mavromatis K."/>
            <person name="Pati A."/>
            <person name="Chen A."/>
            <person name="Palaniappan K."/>
            <person name="Hauser L."/>
            <person name="Chang Y.J."/>
            <person name="Jeffries C.D."/>
            <person name="Detter J.C."/>
            <person name="Brambilla E."/>
            <person name="Djao O.D."/>
            <person name="Rohde M."/>
            <person name="Spring S."/>
            <person name="Goker M."/>
            <person name="Woyke T."/>
            <person name="Bristow J."/>
            <person name="Eisen J.A."/>
            <person name="Markowitz V."/>
            <person name="Hugenholtz P."/>
            <person name="Kyrpides N.C."/>
            <person name="Klenk H.P."/>
            <person name="Land M."/>
        </authorList>
    </citation>
    <scope>NUCLEOTIDE SEQUENCE [LARGE SCALE GENOMIC DNA]</scope>
    <source>
        <strain evidence="5">DSM 19672 / NBRC 101217 / Yu37-1</strain>
    </source>
</reference>
<gene>
    <name evidence="4" type="ordered locus">Calni_0652</name>
</gene>
<feature type="modified residue" description="4-aspartylphosphate" evidence="2">
    <location>
        <position position="52"/>
    </location>
</feature>
<dbReference type="Pfam" id="PF00072">
    <property type="entry name" value="Response_reg"/>
    <property type="match status" value="1"/>
</dbReference>
<proteinExistence type="predicted"/>
<organism evidence="4 5">
    <name type="scientific">Calditerrivibrio nitroreducens (strain DSM 19672 / NBRC 101217 / Yu37-1)</name>
    <dbReference type="NCBI Taxonomy" id="768670"/>
    <lineage>
        <taxon>Bacteria</taxon>
        <taxon>Pseudomonadati</taxon>
        <taxon>Deferribacterota</taxon>
        <taxon>Deferribacteres</taxon>
        <taxon>Deferribacterales</taxon>
        <taxon>Calditerrivibrionaceae</taxon>
    </lineage>
</organism>
<dbReference type="SUPFAM" id="SSF52172">
    <property type="entry name" value="CheY-like"/>
    <property type="match status" value="1"/>
</dbReference>
<keyword evidence="5" id="KW-1185">Reference proteome</keyword>
<dbReference type="RefSeq" id="WP_013450776.1">
    <property type="nucleotide sequence ID" value="NC_014758.1"/>
</dbReference>
<dbReference type="eggNOG" id="COG0745">
    <property type="taxonomic scope" value="Bacteria"/>
</dbReference>
<dbReference type="Gene3D" id="3.40.50.2300">
    <property type="match status" value="1"/>
</dbReference>
<dbReference type="PROSITE" id="PS50110">
    <property type="entry name" value="RESPONSE_REGULATORY"/>
    <property type="match status" value="1"/>
</dbReference>
<feature type="domain" description="Response regulatory" evidence="3">
    <location>
        <begin position="3"/>
        <end position="119"/>
    </location>
</feature>
<dbReference type="InterPro" id="IPR001789">
    <property type="entry name" value="Sig_transdc_resp-reg_receiver"/>
</dbReference>
<dbReference type="InterPro" id="IPR050595">
    <property type="entry name" value="Bact_response_regulator"/>
</dbReference>
<evidence type="ECO:0000313" key="4">
    <source>
        <dbReference type="EMBL" id="ADR18563.1"/>
    </source>
</evidence>
<name>E4TG13_CALNY</name>
<dbReference type="HOGENOM" id="CLU_660141_0_0_0"/>
<dbReference type="OrthoDB" id="9773113at2"/>
<reference key="1">
    <citation type="submission" date="2010-11" db="EMBL/GenBank/DDBJ databases">
        <title>The complete genome of chromosome of Calditerrivibrio nitroreducens DSM 19672.</title>
        <authorList>
            <consortium name="US DOE Joint Genome Institute (JGI-PGF)"/>
            <person name="Lucas S."/>
            <person name="Copeland A."/>
            <person name="Lapidus A."/>
            <person name="Bruce D."/>
            <person name="Goodwin L."/>
            <person name="Pitluck S."/>
            <person name="Kyrpides N."/>
            <person name="Mavromatis K."/>
            <person name="Ivanova N."/>
            <person name="Mikhailova N."/>
            <person name="Zeytun A."/>
            <person name="Brettin T."/>
            <person name="Detter J.C."/>
            <person name="Tapia R."/>
            <person name="Han C."/>
            <person name="Land M."/>
            <person name="Hauser L."/>
            <person name="Markowitz V."/>
            <person name="Cheng J.-F."/>
            <person name="Hugenholtz P."/>
            <person name="Woyke T."/>
            <person name="Wu D."/>
            <person name="Spring S."/>
            <person name="Schroeder M."/>
            <person name="Brambilla E."/>
            <person name="Klenk H.-P."/>
            <person name="Eisen J.A."/>
        </authorList>
    </citation>
    <scope>NUCLEOTIDE SEQUENCE [LARGE SCALE GENOMIC DNA]</scope>
    <source>
        <strain>DSM 19672</strain>
    </source>
</reference>
<dbReference type="SMART" id="SM00448">
    <property type="entry name" value="REC"/>
    <property type="match status" value="1"/>
</dbReference>
<dbReference type="PANTHER" id="PTHR44591:SF3">
    <property type="entry name" value="RESPONSE REGULATORY DOMAIN-CONTAINING PROTEIN"/>
    <property type="match status" value="1"/>
</dbReference>
<evidence type="ECO:0000256" key="2">
    <source>
        <dbReference type="PROSITE-ProRule" id="PRU00169"/>
    </source>
</evidence>
<evidence type="ECO:0000313" key="5">
    <source>
        <dbReference type="Proteomes" id="UP000007039"/>
    </source>
</evidence>
<dbReference type="STRING" id="768670.Calni_0652"/>
<dbReference type="PANTHER" id="PTHR44591">
    <property type="entry name" value="STRESS RESPONSE REGULATOR PROTEIN 1"/>
    <property type="match status" value="1"/>
</dbReference>
<accession>E4TG13</accession>
<dbReference type="InterPro" id="IPR011006">
    <property type="entry name" value="CheY-like_superfamily"/>
</dbReference>
<keyword evidence="1 2" id="KW-0597">Phosphoprotein</keyword>